<dbReference type="InterPro" id="IPR036526">
    <property type="entry name" value="C-N_Hydrolase_sf"/>
</dbReference>
<evidence type="ECO:0000259" key="10">
    <source>
        <dbReference type="PROSITE" id="PS50263"/>
    </source>
</evidence>
<comment type="catalytic activity">
    <reaction evidence="9">
        <text>N-terminal S-1,2-diacyl-sn-glyceryl-L-cysteinyl-[lipoprotein] + a glycerophospholipid = N-acyl-S-1,2-diacyl-sn-glyceryl-L-cysteinyl-[lipoprotein] + a 2-acyl-sn-glycero-3-phospholipid + H(+)</text>
        <dbReference type="Rhea" id="RHEA:48228"/>
        <dbReference type="Rhea" id="RHEA-COMP:14681"/>
        <dbReference type="Rhea" id="RHEA-COMP:14684"/>
        <dbReference type="ChEBI" id="CHEBI:15378"/>
        <dbReference type="ChEBI" id="CHEBI:136912"/>
        <dbReference type="ChEBI" id="CHEBI:140656"/>
        <dbReference type="ChEBI" id="CHEBI:140657"/>
        <dbReference type="ChEBI" id="CHEBI:140660"/>
        <dbReference type="EC" id="2.3.1.269"/>
    </reaction>
</comment>
<feature type="transmembrane region" description="Helical" evidence="9">
    <location>
        <begin position="110"/>
        <end position="126"/>
    </location>
</feature>
<dbReference type="InterPro" id="IPR003010">
    <property type="entry name" value="C-N_Hydrolase"/>
</dbReference>
<comment type="pathway">
    <text evidence="9">Protein modification; lipoprotein biosynthesis (N-acyl transfer).</text>
</comment>
<dbReference type="CDD" id="cd07571">
    <property type="entry name" value="ALP_N-acyl_transferase"/>
    <property type="match status" value="1"/>
</dbReference>
<proteinExistence type="inferred from homology"/>
<keyword evidence="8 9" id="KW-0012">Acyltransferase</keyword>
<evidence type="ECO:0000313" key="11">
    <source>
        <dbReference type="EMBL" id="MFD1631661.1"/>
    </source>
</evidence>
<dbReference type="Proteomes" id="UP001597118">
    <property type="component" value="Unassembled WGS sequence"/>
</dbReference>
<keyword evidence="6 9" id="KW-1133">Transmembrane helix</keyword>
<dbReference type="PANTHER" id="PTHR38686:SF1">
    <property type="entry name" value="APOLIPOPROTEIN N-ACYLTRANSFERASE"/>
    <property type="match status" value="1"/>
</dbReference>
<evidence type="ECO:0000256" key="8">
    <source>
        <dbReference type="ARBA" id="ARBA00023315"/>
    </source>
</evidence>
<dbReference type="HAMAP" id="MF_01148">
    <property type="entry name" value="Lnt"/>
    <property type="match status" value="1"/>
</dbReference>
<dbReference type="RefSeq" id="WP_379664029.1">
    <property type="nucleotide sequence ID" value="NZ_JBHUDG010000049.1"/>
</dbReference>
<keyword evidence="5 9" id="KW-0812">Transmembrane</keyword>
<comment type="subcellular location">
    <subcellularLocation>
        <location evidence="1 9">Cell membrane</location>
        <topology evidence="1 9">Multi-pass membrane protein</topology>
    </subcellularLocation>
</comment>
<feature type="transmembrane region" description="Helical" evidence="9">
    <location>
        <begin position="81"/>
        <end position="98"/>
    </location>
</feature>
<dbReference type="InterPro" id="IPR045378">
    <property type="entry name" value="LNT_N"/>
</dbReference>
<name>A0ABW4IFW7_9SPHI</name>
<dbReference type="SUPFAM" id="SSF56317">
    <property type="entry name" value="Carbon-nitrogen hydrolase"/>
    <property type="match status" value="1"/>
</dbReference>
<evidence type="ECO:0000256" key="3">
    <source>
        <dbReference type="ARBA" id="ARBA00022475"/>
    </source>
</evidence>
<accession>A0ABW4IFW7</accession>
<feature type="transmembrane region" description="Helical" evidence="9">
    <location>
        <begin position="55"/>
        <end position="75"/>
    </location>
</feature>
<reference evidence="12" key="1">
    <citation type="journal article" date="2019" name="Int. J. Syst. Evol. Microbiol.">
        <title>The Global Catalogue of Microorganisms (GCM) 10K type strain sequencing project: providing services to taxonomists for standard genome sequencing and annotation.</title>
        <authorList>
            <consortium name="The Broad Institute Genomics Platform"/>
            <consortium name="The Broad Institute Genome Sequencing Center for Infectious Disease"/>
            <person name="Wu L."/>
            <person name="Ma J."/>
        </authorList>
    </citation>
    <scope>NUCLEOTIDE SEQUENCE [LARGE SCALE GENOMIC DNA]</scope>
    <source>
        <strain evidence="12">CCUG 53762</strain>
    </source>
</reference>
<feature type="transmembrane region" description="Helical" evidence="9">
    <location>
        <begin position="22"/>
        <end position="43"/>
    </location>
</feature>
<evidence type="ECO:0000256" key="2">
    <source>
        <dbReference type="ARBA" id="ARBA00010065"/>
    </source>
</evidence>
<feature type="domain" description="CN hydrolase" evidence="10">
    <location>
        <begin position="224"/>
        <end position="489"/>
    </location>
</feature>
<evidence type="ECO:0000256" key="1">
    <source>
        <dbReference type="ARBA" id="ARBA00004651"/>
    </source>
</evidence>
<comment type="caution">
    <text evidence="11">The sequence shown here is derived from an EMBL/GenBank/DDBJ whole genome shotgun (WGS) entry which is preliminary data.</text>
</comment>
<dbReference type="GO" id="GO:0016746">
    <property type="term" value="F:acyltransferase activity"/>
    <property type="evidence" value="ECO:0007669"/>
    <property type="project" value="UniProtKB-KW"/>
</dbReference>
<keyword evidence="12" id="KW-1185">Reference proteome</keyword>
<feature type="transmembrane region" description="Helical" evidence="9">
    <location>
        <begin position="502"/>
        <end position="520"/>
    </location>
</feature>
<comment type="similarity">
    <text evidence="2 9">Belongs to the CN hydrolase family. Apolipoprotein N-acyltransferase subfamily.</text>
</comment>
<dbReference type="InterPro" id="IPR004563">
    <property type="entry name" value="Apolipo_AcylTrfase"/>
</dbReference>
<dbReference type="Pfam" id="PF00795">
    <property type="entry name" value="CN_hydrolase"/>
    <property type="match status" value="1"/>
</dbReference>
<dbReference type="Gene3D" id="3.60.110.10">
    <property type="entry name" value="Carbon-nitrogen hydrolase"/>
    <property type="match status" value="1"/>
</dbReference>
<dbReference type="EC" id="2.3.1.269" evidence="9"/>
<gene>
    <name evidence="9 11" type="primary">lnt</name>
    <name evidence="11" type="ORF">ACFSAH_17440</name>
</gene>
<sequence length="532" mass="60811">MKRNILYALASSLLLWLAWPPIPYTSFILLFALLPLLIATENINKTEVPKKGKKVFLITFLTFVIWNTASIYWIWNASPEGSIVAYLLGALLMALSFWLHYKIRNKVKSLIADIFLIGFWVTYEYLHQSWDLNFPWMNLGNGLANTPQLYQWYEYTGVYGGTIWILTSNVLLLNIWRSRSAANRQGILKTSMAWALWIIIPIAFSLYTYSSYEETNNPSNIVVVQPNVDPYEKYSGSVYQQLDQLIKLSQDSAKFNTEFILWPETAIPEYINEEKIRNTRIFPTIQNFLKPYPNVTLITGAETFLTYQTEQTPSAKYDASSNMYWDSFNTAVAFENSAEVQFYHKSKLVPGVEKMPFAAALSFMKPIFAKFGGTTGGYGYQNEPSVLYSKGGIGAAVAICYESIWGNWVAQYIDKEAQFIAIITNDGWWGNTSGKDQHLQYARLRAVENRRWVARSANTGISAFINQRGDIVQQTAWWKPAVISQNINLNSELTFYTKHKDWIAYPFIGIGIIGVLLVAFERKKIKGKDRGI</sequence>
<organism evidence="11 12">
    <name type="scientific">Pseudopedobacter beijingensis</name>
    <dbReference type="NCBI Taxonomy" id="1207056"/>
    <lineage>
        <taxon>Bacteria</taxon>
        <taxon>Pseudomonadati</taxon>
        <taxon>Bacteroidota</taxon>
        <taxon>Sphingobacteriia</taxon>
        <taxon>Sphingobacteriales</taxon>
        <taxon>Sphingobacteriaceae</taxon>
        <taxon>Pseudopedobacter</taxon>
    </lineage>
</organism>
<evidence type="ECO:0000256" key="7">
    <source>
        <dbReference type="ARBA" id="ARBA00023136"/>
    </source>
</evidence>
<keyword evidence="3 9" id="KW-1003">Cell membrane</keyword>
<dbReference type="EMBL" id="JBHUDG010000049">
    <property type="protein sequence ID" value="MFD1631661.1"/>
    <property type="molecule type" value="Genomic_DNA"/>
</dbReference>
<feature type="transmembrane region" description="Helical" evidence="9">
    <location>
        <begin position="188"/>
        <end position="209"/>
    </location>
</feature>
<dbReference type="PANTHER" id="PTHR38686">
    <property type="entry name" value="APOLIPOPROTEIN N-ACYLTRANSFERASE"/>
    <property type="match status" value="1"/>
</dbReference>
<comment type="function">
    <text evidence="9">Catalyzes the phospholipid dependent N-acylation of the N-terminal cysteine of apolipoprotein, the last step in lipoprotein maturation.</text>
</comment>
<keyword evidence="4 9" id="KW-0808">Transferase</keyword>
<protein>
    <recommendedName>
        <fullName evidence="9">Apolipoprotein N-acyltransferase</fullName>
        <shortName evidence="9">ALP N-acyltransferase</shortName>
        <ecNumber evidence="9">2.3.1.269</ecNumber>
    </recommendedName>
</protein>
<evidence type="ECO:0000256" key="9">
    <source>
        <dbReference type="HAMAP-Rule" id="MF_01148"/>
    </source>
</evidence>
<dbReference type="NCBIfam" id="TIGR00546">
    <property type="entry name" value="lnt"/>
    <property type="match status" value="1"/>
</dbReference>
<evidence type="ECO:0000256" key="4">
    <source>
        <dbReference type="ARBA" id="ARBA00022679"/>
    </source>
</evidence>
<evidence type="ECO:0000313" key="12">
    <source>
        <dbReference type="Proteomes" id="UP001597118"/>
    </source>
</evidence>
<evidence type="ECO:0000256" key="5">
    <source>
        <dbReference type="ARBA" id="ARBA00022692"/>
    </source>
</evidence>
<dbReference type="Pfam" id="PF20154">
    <property type="entry name" value="LNT_N"/>
    <property type="match status" value="1"/>
</dbReference>
<feature type="transmembrane region" description="Helical" evidence="9">
    <location>
        <begin position="157"/>
        <end position="176"/>
    </location>
</feature>
<dbReference type="PROSITE" id="PS50263">
    <property type="entry name" value="CN_HYDROLASE"/>
    <property type="match status" value="1"/>
</dbReference>
<keyword evidence="7 9" id="KW-0472">Membrane</keyword>
<evidence type="ECO:0000256" key="6">
    <source>
        <dbReference type="ARBA" id="ARBA00022989"/>
    </source>
</evidence>